<feature type="compositionally biased region" description="Polar residues" evidence="2">
    <location>
        <begin position="46"/>
        <end position="75"/>
    </location>
</feature>
<gene>
    <name evidence="3" type="ORF">ALTATR162_LOCUS3011</name>
</gene>
<evidence type="ECO:0000313" key="3">
    <source>
        <dbReference type="EMBL" id="CAG5153042.1"/>
    </source>
</evidence>
<dbReference type="AlphaFoldDB" id="A0A8J2HXV2"/>
<name>A0A8J2HXV2_9PLEO</name>
<feature type="compositionally biased region" description="Low complexity" evidence="2">
    <location>
        <begin position="143"/>
        <end position="158"/>
    </location>
</feature>
<feature type="compositionally biased region" description="Basic residues" evidence="2">
    <location>
        <begin position="99"/>
        <end position="113"/>
    </location>
</feature>
<feature type="compositionally biased region" description="Polar residues" evidence="2">
    <location>
        <begin position="532"/>
        <end position="557"/>
    </location>
</feature>
<feature type="coiled-coil region" evidence="1">
    <location>
        <begin position="430"/>
        <end position="461"/>
    </location>
</feature>
<sequence length="757" mass="84713">MPYSLRPEAKLKRPARYNETGDLDFSDSPEPKSGNRDSVIDLDEFSLSNTLTADPSTPEPSSFTTDALHLSQTPPSKMDISGVPRSSIPSTIGIPNPPKSRKMANVKYVKKRRREDTPPESKRARRTNKAAQRVAASLEDEPSPALSAPRPSAFPSLAGNAPPLPSATVEFTKHGLRELMEAIVDEDDERVRKIKHQFAVEYEVGTGFWYEDLRNSWPPKMEERAMTFENLWPPIRQTIIEQIQDDFAPGTYFSSFYPVRRILDITEEKLDEIMAENAKVWANDEIPSYFKNYRERYPKAIIDPDEPPPQCVVAAIIFLKQHSLPGSLLGEWQKLPAIEVFRNPHEFHLPTKKVIKSVGLVCIPHSKREHPHTLSLYQALELAWDIEQDAMKQANRKQQDTNKLSQLSCRVCGQKGHTWRDLDENGVHKCAQRRQEVTQHNTELENLSAQASDEIEAITQRDLTMKAAPPNSTWSTFSPIDATPYLEAWQANRANPNIHFHLRHRAGPPEDGQTKYINQLQRGNDSDPMWRRNQSTSRWSRPAASMSTSGVFGRSTNPPRPQTAPPTLNPPLWPNTPYLAQQQGIPLQQPAIPHIPKKRGPYKKKDGKEGLDSTPPPNRVVGRDGMVFLSSSRHAHDGTELQRRVEVATVDTGLVTPPLQQQKPLPLASTERAVETPAMERHVSTRAKVEATQQPLLPPPPATAFSETVAVSTIESDVGVNGNVASAAILPPYSYQVSLTQTPGRVPLFEKTGAGEK</sequence>
<organism evidence="3 4">
    <name type="scientific">Alternaria atra</name>
    <dbReference type="NCBI Taxonomy" id="119953"/>
    <lineage>
        <taxon>Eukaryota</taxon>
        <taxon>Fungi</taxon>
        <taxon>Dikarya</taxon>
        <taxon>Ascomycota</taxon>
        <taxon>Pezizomycotina</taxon>
        <taxon>Dothideomycetes</taxon>
        <taxon>Pleosporomycetidae</taxon>
        <taxon>Pleosporales</taxon>
        <taxon>Pleosporineae</taxon>
        <taxon>Pleosporaceae</taxon>
        <taxon>Alternaria</taxon>
        <taxon>Alternaria sect. Ulocladioides</taxon>
    </lineage>
</organism>
<feature type="compositionally biased region" description="Basic and acidic residues" evidence="2">
    <location>
        <begin position="29"/>
        <end position="39"/>
    </location>
</feature>
<accession>A0A8J2HXV2</accession>
<evidence type="ECO:0000313" key="4">
    <source>
        <dbReference type="Proteomes" id="UP000676310"/>
    </source>
</evidence>
<reference evidence="3" key="1">
    <citation type="submission" date="2021-05" db="EMBL/GenBank/DDBJ databases">
        <authorList>
            <person name="Stam R."/>
        </authorList>
    </citation>
    <scope>NUCLEOTIDE SEQUENCE</scope>
    <source>
        <strain evidence="3">CS162</strain>
    </source>
</reference>
<dbReference type="Proteomes" id="UP000676310">
    <property type="component" value="Unassembled WGS sequence"/>
</dbReference>
<evidence type="ECO:0000256" key="2">
    <source>
        <dbReference type="SAM" id="MobiDB-lite"/>
    </source>
</evidence>
<dbReference type="EMBL" id="CAJRGZ010000016">
    <property type="protein sequence ID" value="CAG5153042.1"/>
    <property type="molecule type" value="Genomic_DNA"/>
</dbReference>
<evidence type="ECO:0000256" key="1">
    <source>
        <dbReference type="SAM" id="Coils"/>
    </source>
</evidence>
<dbReference type="GeneID" id="67014521"/>
<protein>
    <submittedName>
        <fullName evidence="3">Uncharacterized protein</fullName>
    </submittedName>
</protein>
<dbReference type="OrthoDB" id="3801597at2759"/>
<keyword evidence="1" id="KW-0175">Coiled coil</keyword>
<feature type="region of interest" description="Disordered" evidence="2">
    <location>
        <begin position="520"/>
        <end position="578"/>
    </location>
</feature>
<feature type="compositionally biased region" description="Pro residues" evidence="2">
    <location>
        <begin position="558"/>
        <end position="574"/>
    </location>
</feature>
<comment type="caution">
    <text evidence="3">The sequence shown here is derived from an EMBL/GenBank/DDBJ whole genome shotgun (WGS) entry which is preliminary data.</text>
</comment>
<feature type="region of interest" description="Disordered" evidence="2">
    <location>
        <begin position="1"/>
        <end position="161"/>
    </location>
</feature>
<dbReference type="RefSeq" id="XP_043166552.1">
    <property type="nucleotide sequence ID" value="XM_043310617.1"/>
</dbReference>
<keyword evidence="4" id="KW-1185">Reference proteome</keyword>
<feature type="region of interest" description="Disordered" evidence="2">
    <location>
        <begin position="590"/>
        <end position="623"/>
    </location>
</feature>
<proteinExistence type="predicted"/>